<dbReference type="InterPro" id="IPR037294">
    <property type="entry name" value="ABC_BtuC-like"/>
</dbReference>
<evidence type="ECO:0000313" key="9">
    <source>
        <dbReference type="EMBL" id="SET32550.1"/>
    </source>
</evidence>
<dbReference type="STRING" id="426128.SAMN05660297_02019"/>
<dbReference type="GO" id="GO:0005886">
    <property type="term" value="C:plasma membrane"/>
    <property type="evidence" value="ECO:0007669"/>
    <property type="project" value="UniProtKB-SubCell"/>
</dbReference>
<comment type="subcellular location">
    <subcellularLocation>
        <location evidence="1">Cell membrane</location>
        <topology evidence="1">Multi-pass membrane protein</topology>
    </subcellularLocation>
</comment>
<evidence type="ECO:0000256" key="5">
    <source>
        <dbReference type="ARBA" id="ARBA00022692"/>
    </source>
</evidence>
<sequence>MKKRLKKRYMFLGLFVLLIFVMLMASVLGAASISVMDSFKIILSHIPFIGNKIDLTEIPDGHVTIISNIRLPRILLSFLVGYGLSVVGTAFQGMLKNPMADPFIIGTSSGAALGAAIAILLKLNTAFLGIGFVAIFAFTGALMATFLVYNLARIKTKVPVTTLLLAGIATGQFFTAIMSFIMVISSKDITSIVFWTMGSFASRGWTHVQIAFFPIILGSIVLFIFAKDLNLLLMGEESAENMGVEVEKTKKIILITSAFITAFAVSVSGIIGFVGLIIPHITRMIVSPDHRILMPASGFLGGIFLIIVDTFARTIIAPTEVPVGIITALAGGPFFIYLLRTTKKIL</sequence>
<dbReference type="Pfam" id="PF01032">
    <property type="entry name" value="FecCD"/>
    <property type="match status" value="1"/>
</dbReference>
<keyword evidence="6 8" id="KW-1133">Transmembrane helix</keyword>
<protein>
    <submittedName>
        <fullName evidence="9">Iron complex transport system permease protein</fullName>
    </submittedName>
</protein>
<proteinExistence type="inferred from homology"/>
<dbReference type="FunFam" id="1.10.3470.10:FF:000001">
    <property type="entry name" value="Vitamin B12 ABC transporter permease BtuC"/>
    <property type="match status" value="1"/>
</dbReference>
<feature type="transmembrane region" description="Helical" evidence="8">
    <location>
        <begin position="127"/>
        <end position="151"/>
    </location>
</feature>
<dbReference type="PANTHER" id="PTHR30472:SF25">
    <property type="entry name" value="ABC TRANSPORTER PERMEASE PROTEIN MJ0876-RELATED"/>
    <property type="match status" value="1"/>
</dbReference>
<feature type="transmembrane region" description="Helical" evidence="8">
    <location>
        <begin position="103"/>
        <end position="121"/>
    </location>
</feature>
<feature type="transmembrane region" description="Helical" evidence="8">
    <location>
        <begin position="204"/>
        <end position="226"/>
    </location>
</feature>
<dbReference type="OrthoDB" id="9792889at2"/>
<keyword evidence="3" id="KW-0813">Transport</keyword>
<reference evidence="9 10" key="1">
    <citation type="submission" date="2016-10" db="EMBL/GenBank/DDBJ databases">
        <authorList>
            <person name="de Groot N.N."/>
        </authorList>
    </citation>
    <scope>NUCLEOTIDE SEQUENCE [LARGE SCALE GENOMIC DNA]</scope>
    <source>
        <strain evidence="9 10">DSM 18979</strain>
    </source>
</reference>
<evidence type="ECO:0000313" key="10">
    <source>
        <dbReference type="Proteomes" id="UP000199568"/>
    </source>
</evidence>
<dbReference type="GO" id="GO:0022857">
    <property type="term" value="F:transmembrane transporter activity"/>
    <property type="evidence" value="ECO:0007669"/>
    <property type="project" value="InterPro"/>
</dbReference>
<dbReference type="CDD" id="cd06550">
    <property type="entry name" value="TM_ABC_iron-siderophores_like"/>
    <property type="match status" value="1"/>
</dbReference>
<evidence type="ECO:0000256" key="8">
    <source>
        <dbReference type="SAM" id="Phobius"/>
    </source>
</evidence>
<name>A0A1I0DLJ0_9FIRM</name>
<comment type="similarity">
    <text evidence="2">Belongs to the binding-protein-dependent transport system permease family. FecCD subfamily.</text>
</comment>
<evidence type="ECO:0000256" key="7">
    <source>
        <dbReference type="ARBA" id="ARBA00023136"/>
    </source>
</evidence>
<dbReference type="Proteomes" id="UP000199568">
    <property type="component" value="Unassembled WGS sequence"/>
</dbReference>
<dbReference type="EMBL" id="FOHU01000008">
    <property type="protein sequence ID" value="SET32550.1"/>
    <property type="molecule type" value="Genomic_DNA"/>
</dbReference>
<organism evidence="9 10">
    <name type="scientific">Natronincola peptidivorans</name>
    <dbReference type="NCBI Taxonomy" id="426128"/>
    <lineage>
        <taxon>Bacteria</taxon>
        <taxon>Bacillati</taxon>
        <taxon>Bacillota</taxon>
        <taxon>Clostridia</taxon>
        <taxon>Peptostreptococcales</taxon>
        <taxon>Natronincolaceae</taxon>
        <taxon>Natronincola</taxon>
    </lineage>
</organism>
<keyword evidence="7 8" id="KW-0472">Membrane</keyword>
<gene>
    <name evidence="9" type="ORF">SAMN05660297_02019</name>
</gene>
<dbReference type="InterPro" id="IPR000522">
    <property type="entry name" value="ABC_transptr_permease_BtuC"/>
</dbReference>
<evidence type="ECO:0000256" key="4">
    <source>
        <dbReference type="ARBA" id="ARBA00022475"/>
    </source>
</evidence>
<evidence type="ECO:0000256" key="3">
    <source>
        <dbReference type="ARBA" id="ARBA00022448"/>
    </source>
</evidence>
<feature type="transmembrane region" description="Helical" evidence="8">
    <location>
        <begin position="163"/>
        <end position="184"/>
    </location>
</feature>
<feature type="transmembrane region" description="Helical" evidence="8">
    <location>
        <begin position="252"/>
        <end position="280"/>
    </location>
</feature>
<evidence type="ECO:0000256" key="1">
    <source>
        <dbReference type="ARBA" id="ARBA00004651"/>
    </source>
</evidence>
<dbReference type="Gene3D" id="1.10.3470.10">
    <property type="entry name" value="ABC transporter involved in vitamin B12 uptake, BtuC"/>
    <property type="match status" value="1"/>
</dbReference>
<evidence type="ECO:0000256" key="2">
    <source>
        <dbReference type="ARBA" id="ARBA00007935"/>
    </source>
</evidence>
<dbReference type="PANTHER" id="PTHR30472">
    <property type="entry name" value="FERRIC ENTEROBACTIN TRANSPORT SYSTEM PERMEASE PROTEIN"/>
    <property type="match status" value="1"/>
</dbReference>
<feature type="transmembrane region" description="Helical" evidence="8">
    <location>
        <begin position="74"/>
        <end position="91"/>
    </location>
</feature>
<dbReference type="SUPFAM" id="SSF81345">
    <property type="entry name" value="ABC transporter involved in vitamin B12 uptake, BtuC"/>
    <property type="match status" value="1"/>
</dbReference>
<dbReference type="RefSeq" id="WP_090443171.1">
    <property type="nucleotide sequence ID" value="NZ_FOHU01000008.1"/>
</dbReference>
<keyword evidence="10" id="KW-1185">Reference proteome</keyword>
<dbReference type="AlphaFoldDB" id="A0A1I0DLJ0"/>
<feature type="transmembrane region" description="Helical" evidence="8">
    <location>
        <begin position="321"/>
        <end position="339"/>
    </location>
</feature>
<accession>A0A1I0DLJ0</accession>
<keyword evidence="5 8" id="KW-0812">Transmembrane</keyword>
<keyword evidence="4" id="KW-1003">Cell membrane</keyword>
<dbReference type="GO" id="GO:0033214">
    <property type="term" value="P:siderophore-iron import into cell"/>
    <property type="evidence" value="ECO:0007669"/>
    <property type="project" value="TreeGrafter"/>
</dbReference>
<evidence type="ECO:0000256" key="6">
    <source>
        <dbReference type="ARBA" id="ARBA00022989"/>
    </source>
</evidence>
<feature type="transmembrane region" description="Helical" evidence="8">
    <location>
        <begin position="292"/>
        <end position="312"/>
    </location>
</feature>